<dbReference type="GeneID" id="79314910"/>
<keyword evidence="1" id="KW-1133">Transmembrane helix</keyword>
<dbReference type="AlphaFoldDB" id="A0ABD6A5P8"/>
<dbReference type="Proteomes" id="UP001596547">
    <property type="component" value="Unassembled WGS sequence"/>
</dbReference>
<gene>
    <name evidence="2" type="ORF">ACFQPE_03860</name>
</gene>
<keyword evidence="1" id="KW-0812">Transmembrane</keyword>
<sequence length="42" mass="4428">MFPGALLLGRDRSATRRWLAVASLTLGTVAFAVGAGLRRIVS</sequence>
<evidence type="ECO:0000313" key="3">
    <source>
        <dbReference type="Proteomes" id="UP001596547"/>
    </source>
</evidence>
<feature type="transmembrane region" description="Helical" evidence="1">
    <location>
        <begin position="18"/>
        <end position="37"/>
    </location>
</feature>
<organism evidence="2 3">
    <name type="scientific">Halomarina halobia</name>
    <dbReference type="NCBI Taxonomy" id="3033386"/>
    <lineage>
        <taxon>Archaea</taxon>
        <taxon>Methanobacteriati</taxon>
        <taxon>Methanobacteriota</taxon>
        <taxon>Stenosarchaea group</taxon>
        <taxon>Halobacteria</taxon>
        <taxon>Halobacteriales</taxon>
        <taxon>Natronomonadaceae</taxon>
        <taxon>Halomarina</taxon>
    </lineage>
</organism>
<dbReference type="RefSeq" id="WP_276305333.1">
    <property type="nucleotide sequence ID" value="NZ_CP119992.1"/>
</dbReference>
<comment type="caution">
    <text evidence="2">The sequence shown here is derived from an EMBL/GenBank/DDBJ whole genome shotgun (WGS) entry which is preliminary data.</text>
</comment>
<accession>A0ABD6A5P8</accession>
<evidence type="ECO:0000256" key="1">
    <source>
        <dbReference type="SAM" id="Phobius"/>
    </source>
</evidence>
<keyword evidence="3" id="KW-1185">Reference proteome</keyword>
<keyword evidence="1" id="KW-0472">Membrane</keyword>
<protein>
    <submittedName>
        <fullName evidence="2">Uncharacterized protein</fullName>
    </submittedName>
</protein>
<dbReference type="EMBL" id="JBHTBF010000001">
    <property type="protein sequence ID" value="MFC7315931.1"/>
    <property type="molecule type" value="Genomic_DNA"/>
</dbReference>
<name>A0ABD6A5P8_9EURY</name>
<reference evidence="2 3" key="1">
    <citation type="journal article" date="2019" name="Int. J. Syst. Evol. Microbiol.">
        <title>The Global Catalogue of Microorganisms (GCM) 10K type strain sequencing project: providing services to taxonomists for standard genome sequencing and annotation.</title>
        <authorList>
            <consortium name="The Broad Institute Genomics Platform"/>
            <consortium name="The Broad Institute Genome Sequencing Center for Infectious Disease"/>
            <person name="Wu L."/>
            <person name="Ma J."/>
        </authorList>
    </citation>
    <scope>NUCLEOTIDE SEQUENCE [LARGE SCALE GENOMIC DNA]</scope>
    <source>
        <strain evidence="2 3">PSR21</strain>
    </source>
</reference>
<evidence type="ECO:0000313" key="2">
    <source>
        <dbReference type="EMBL" id="MFC7315931.1"/>
    </source>
</evidence>
<proteinExistence type="predicted"/>